<dbReference type="Pfam" id="PF18962">
    <property type="entry name" value="Por_Secre_tail"/>
    <property type="match status" value="1"/>
</dbReference>
<evidence type="ECO:0000313" key="2">
    <source>
        <dbReference type="EMBL" id="SVB47850.1"/>
    </source>
</evidence>
<dbReference type="Pfam" id="PF00404">
    <property type="entry name" value="Dockerin_1"/>
    <property type="match status" value="1"/>
</dbReference>
<organism evidence="2">
    <name type="scientific">marine metagenome</name>
    <dbReference type="NCBI Taxonomy" id="408172"/>
    <lineage>
        <taxon>unclassified sequences</taxon>
        <taxon>metagenomes</taxon>
        <taxon>ecological metagenomes</taxon>
    </lineage>
</organism>
<feature type="domain" description="Dockerin" evidence="1">
    <location>
        <begin position="114"/>
        <end position="182"/>
    </location>
</feature>
<dbReference type="Gene3D" id="2.60.40.4070">
    <property type="match status" value="1"/>
</dbReference>
<sequence>VKFISSLGDPGQPYSCAQWQNGGISGMPLVLDENQSSTGFFSLFHDSWNAFPTFVLIDHTMTVRAKPWTLENNSNTSSCDGTNSSVSGWSGGNTEDFLQQLVDECGDLCINGGCTTAAGDLNEDEILNIQDIITMVNQILGSTLLEGCALEAADMNMDGIINIQDLISLVNAILGNARSAQLDGKAQVEYLTSGNDLIVQIASSTDVAGIQFSILNDSQIEIELKDNSHINQDSHFRNGVHQYLAYSMFNQPFDSRTVEILLKSAGKIDLEDVQLTISDINGDALYLSQSQSGQSYQTGPYRFEMDELYPNPFNPSTQISFSLPMDDYVKLSAYNIRGNEVDVIFEGAQGVGQHSYTWNASHIPSGVYYIRLQAGDMVTSQKALLIK</sequence>
<dbReference type="InterPro" id="IPR002105">
    <property type="entry name" value="Dockerin_1_rpt"/>
</dbReference>
<dbReference type="PROSITE" id="PS00018">
    <property type="entry name" value="EF_HAND_1"/>
    <property type="match status" value="1"/>
</dbReference>
<dbReference type="CDD" id="cd14256">
    <property type="entry name" value="Dockerin_I"/>
    <property type="match status" value="1"/>
</dbReference>
<dbReference type="AlphaFoldDB" id="A0A382EB31"/>
<dbReference type="PROSITE" id="PS51766">
    <property type="entry name" value="DOCKERIN"/>
    <property type="match status" value="1"/>
</dbReference>
<gene>
    <name evidence="2" type="ORF">METZ01_LOCUS200704</name>
</gene>
<proteinExistence type="predicted"/>
<reference evidence="2" key="1">
    <citation type="submission" date="2018-05" db="EMBL/GenBank/DDBJ databases">
        <authorList>
            <person name="Lanie J.A."/>
            <person name="Ng W.-L."/>
            <person name="Kazmierczak K.M."/>
            <person name="Andrzejewski T.M."/>
            <person name="Davidsen T.M."/>
            <person name="Wayne K.J."/>
            <person name="Tettelin H."/>
            <person name="Glass J.I."/>
            <person name="Rusch D."/>
            <person name="Podicherti R."/>
            <person name="Tsui H.-C.T."/>
            <person name="Winkler M.E."/>
        </authorList>
    </citation>
    <scope>NUCLEOTIDE SEQUENCE</scope>
</reference>
<dbReference type="NCBIfam" id="TIGR04183">
    <property type="entry name" value="Por_Secre_tail"/>
    <property type="match status" value="1"/>
</dbReference>
<dbReference type="InterPro" id="IPR036439">
    <property type="entry name" value="Dockerin_dom_sf"/>
</dbReference>
<dbReference type="InterPro" id="IPR018247">
    <property type="entry name" value="EF_Hand_1_Ca_BS"/>
</dbReference>
<protein>
    <recommendedName>
        <fullName evidence="1">Dockerin domain-containing protein</fullName>
    </recommendedName>
</protein>
<feature type="non-terminal residue" evidence="2">
    <location>
        <position position="1"/>
    </location>
</feature>
<dbReference type="SUPFAM" id="SSF63446">
    <property type="entry name" value="Type I dockerin domain"/>
    <property type="match status" value="1"/>
</dbReference>
<dbReference type="EMBL" id="UINC01043598">
    <property type="protein sequence ID" value="SVB47850.1"/>
    <property type="molecule type" value="Genomic_DNA"/>
</dbReference>
<accession>A0A382EB31</accession>
<dbReference type="Gene3D" id="1.10.1330.10">
    <property type="entry name" value="Dockerin domain"/>
    <property type="match status" value="1"/>
</dbReference>
<evidence type="ECO:0000259" key="1">
    <source>
        <dbReference type="PROSITE" id="PS51766"/>
    </source>
</evidence>
<dbReference type="InterPro" id="IPR026444">
    <property type="entry name" value="Secre_tail"/>
</dbReference>
<dbReference type="GO" id="GO:0000272">
    <property type="term" value="P:polysaccharide catabolic process"/>
    <property type="evidence" value="ECO:0007669"/>
    <property type="project" value="InterPro"/>
</dbReference>
<dbReference type="InterPro" id="IPR016134">
    <property type="entry name" value="Dockerin_dom"/>
</dbReference>
<name>A0A382EB31_9ZZZZ</name>
<dbReference type="GO" id="GO:0004553">
    <property type="term" value="F:hydrolase activity, hydrolyzing O-glycosyl compounds"/>
    <property type="evidence" value="ECO:0007669"/>
    <property type="project" value="InterPro"/>
</dbReference>